<dbReference type="OrthoDB" id="2058201at2"/>
<sequence length="151" mass="18257">MGYLKATNDVRHKSDTLPFKKRYPFWQELWEVYSGPYNELQVQNWKEESEEIQELEQFSFSSQDEGLVKIQRVTLNDKIRDYFIHHSADSKEQLKWFSILFHDDHGIEGIEIRNYAEEIFFNQVTREDAEPILEMFKKYDTEAEFFPDDTD</sequence>
<dbReference type="AlphaFoldDB" id="A0A143HD58"/>
<dbReference type="Proteomes" id="UP000076021">
    <property type="component" value="Chromosome"/>
</dbReference>
<name>A0A143HD58_9BACL</name>
<reference evidence="1 2" key="1">
    <citation type="journal article" date="2016" name="Genome Announc.">
        <title>Whole-Genome Sequence of Rummeliibacillus stabekisii Strain PP9 Isolated from Antarctic Soil.</title>
        <authorList>
            <person name="da Mota F.F."/>
            <person name="Vollu R.E."/>
            <person name="Jurelevicius D."/>
            <person name="Seldin L."/>
        </authorList>
    </citation>
    <scope>NUCLEOTIDE SEQUENCE [LARGE SCALE GENOMIC DNA]</scope>
    <source>
        <strain evidence="1 2">PP9</strain>
    </source>
</reference>
<reference evidence="2" key="2">
    <citation type="submission" date="2016-03" db="EMBL/GenBank/DDBJ databases">
        <authorList>
            <person name="Ploux O."/>
        </authorList>
    </citation>
    <scope>NUCLEOTIDE SEQUENCE [LARGE SCALE GENOMIC DNA]</scope>
    <source>
        <strain evidence="2">PP9</strain>
    </source>
</reference>
<dbReference type="STRING" id="241244.ATY39_09495"/>
<protein>
    <submittedName>
        <fullName evidence="1">Uncharacterized protein</fullName>
    </submittedName>
</protein>
<organism evidence="1 2">
    <name type="scientific">Rummeliibacillus stabekisii</name>
    <dbReference type="NCBI Taxonomy" id="241244"/>
    <lineage>
        <taxon>Bacteria</taxon>
        <taxon>Bacillati</taxon>
        <taxon>Bacillota</taxon>
        <taxon>Bacilli</taxon>
        <taxon>Bacillales</taxon>
        <taxon>Caryophanaceae</taxon>
        <taxon>Rummeliibacillus</taxon>
    </lineage>
</organism>
<accession>A0A143HD58</accession>
<dbReference type="RefSeq" id="WP_066789101.1">
    <property type="nucleotide sequence ID" value="NZ_CP014806.1"/>
</dbReference>
<evidence type="ECO:0000313" key="1">
    <source>
        <dbReference type="EMBL" id="AMW99674.1"/>
    </source>
</evidence>
<dbReference type="KEGG" id="rst:ATY39_09495"/>
<proteinExistence type="predicted"/>
<dbReference type="EMBL" id="CP014806">
    <property type="protein sequence ID" value="AMW99674.1"/>
    <property type="molecule type" value="Genomic_DNA"/>
</dbReference>
<evidence type="ECO:0000313" key="2">
    <source>
        <dbReference type="Proteomes" id="UP000076021"/>
    </source>
</evidence>
<keyword evidence="2" id="KW-1185">Reference proteome</keyword>
<gene>
    <name evidence="1" type="ORF">ATY39_09495</name>
</gene>